<reference evidence="6" key="1">
    <citation type="submission" date="2021-01" db="EMBL/GenBank/DDBJ databases">
        <authorList>
            <person name="Corre E."/>
            <person name="Pelletier E."/>
            <person name="Niang G."/>
            <person name="Scheremetjew M."/>
            <person name="Finn R."/>
            <person name="Kale V."/>
            <person name="Holt S."/>
            <person name="Cochrane G."/>
            <person name="Meng A."/>
            <person name="Brown T."/>
            <person name="Cohen L."/>
        </authorList>
    </citation>
    <scope>NUCLEOTIDE SEQUENCE</scope>
    <source>
        <strain evidence="6">RCC1130</strain>
    </source>
</reference>
<keyword evidence="5" id="KW-0732">Signal</keyword>
<dbReference type="AlphaFoldDB" id="A0A7S0P2F6"/>
<dbReference type="GO" id="GO:0042026">
    <property type="term" value="P:protein refolding"/>
    <property type="evidence" value="ECO:0007669"/>
    <property type="project" value="InterPro"/>
</dbReference>
<evidence type="ECO:0000256" key="3">
    <source>
        <dbReference type="RuleBase" id="RU000418"/>
    </source>
</evidence>
<protein>
    <submittedName>
        <fullName evidence="6">Uncharacterized protein</fullName>
    </submittedName>
</protein>
<gene>
    <name evidence="6" type="ORF">CLEP1334_LOCUS20798</name>
</gene>
<dbReference type="InterPro" id="IPR027413">
    <property type="entry name" value="GROEL-like_equatorial_sf"/>
</dbReference>
<accession>A0A7S0P2F6</accession>
<dbReference type="EMBL" id="HBER01041270">
    <property type="protein sequence ID" value="CAD8545509.1"/>
    <property type="molecule type" value="Transcribed_RNA"/>
</dbReference>
<dbReference type="SUPFAM" id="SSF52029">
    <property type="entry name" value="GroEL apical domain-like"/>
    <property type="match status" value="1"/>
</dbReference>
<evidence type="ECO:0000256" key="2">
    <source>
        <dbReference type="ARBA" id="ARBA00023186"/>
    </source>
</evidence>
<keyword evidence="2" id="KW-0143">Chaperone</keyword>
<evidence type="ECO:0000313" key="6">
    <source>
        <dbReference type="EMBL" id="CAD8545509.1"/>
    </source>
</evidence>
<evidence type="ECO:0000256" key="1">
    <source>
        <dbReference type="ARBA" id="ARBA00006607"/>
    </source>
</evidence>
<proteinExistence type="inferred from homology"/>
<dbReference type="NCBIfam" id="NF009488">
    <property type="entry name" value="PRK12850.1"/>
    <property type="match status" value="1"/>
</dbReference>
<dbReference type="NCBIfam" id="TIGR02348">
    <property type="entry name" value="GroEL"/>
    <property type="match status" value="1"/>
</dbReference>
<comment type="similarity">
    <text evidence="1 3">Belongs to the chaperonin (HSP60) family.</text>
</comment>
<feature type="coiled-coil region" evidence="4">
    <location>
        <begin position="370"/>
        <end position="397"/>
    </location>
</feature>
<evidence type="ECO:0000256" key="5">
    <source>
        <dbReference type="SAM" id="SignalP"/>
    </source>
</evidence>
<dbReference type="PANTHER" id="PTHR45633">
    <property type="entry name" value="60 KDA HEAT SHOCK PROTEIN, MITOCHONDRIAL"/>
    <property type="match status" value="1"/>
</dbReference>
<dbReference type="SUPFAM" id="SSF54849">
    <property type="entry name" value="GroEL-intermediate domain like"/>
    <property type="match status" value="1"/>
</dbReference>
<dbReference type="InterPro" id="IPR001844">
    <property type="entry name" value="Cpn60/GroEL"/>
</dbReference>
<feature type="signal peptide" evidence="5">
    <location>
        <begin position="1"/>
        <end position="15"/>
    </location>
</feature>
<feature type="chain" id="PRO_5031379823" evidence="5">
    <location>
        <begin position="16"/>
        <end position="580"/>
    </location>
</feature>
<dbReference type="Gene3D" id="3.50.7.10">
    <property type="entry name" value="GroEL"/>
    <property type="match status" value="1"/>
</dbReference>
<organism evidence="6">
    <name type="scientific">Calcidiscus leptoporus</name>
    <dbReference type="NCBI Taxonomy" id="127549"/>
    <lineage>
        <taxon>Eukaryota</taxon>
        <taxon>Haptista</taxon>
        <taxon>Haptophyta</taxon>
        <taxon>Prymnesiophyceae</taxon>
        <taxon>Coccolithales</taxon>
        <taxon>Calcidiscaceae</taxon>
        <taxon>Calcidiscus</taxon>
    </lineage>
</organism>
<dbReference type="Gene3D" id="1.10.560.10">
    <property type="entry name" value="GroEL-like equatorial domain"/>
    <property type="match status" value="1"/>
</dbReference>
<dbReference type="NCBIfam" id="NF009489">
    <property type="entry name" value="PRK12851.1"/>
    <property type="match status" value="1"/>
</dbReference>
<dbReference type="SUPFAM" id="SSF48592">
    <property type="entry name" value="GroEL equatorial domain-like"/>
    <property type="match status" value="1"/>
</dbReference>
<dbReference type="GO" id="GO:0140662">
    <property type="term" value="F:ATP-dependent protein folding chaperone"/>
    <property type="evidence" value="ECO:0007669"/>
    <property type="project" value="InterPro"/>
</dbReference>
<dbReference type="GO" id="GO:0005524">
    <property type="term" value="F:ATP binding"/>
    <property type="evidence" value="ECO:0007669"/>
    <property type="project" value="InterPro"/>
</dbReference>
<keyword evidence="4" id="KW-0175">Coiled coil</keyword>
<dbReference type="Gene3D" id="3.30.260.10">
    <property type="entry name" value="TCP-1-like chaperonin intermediate domain"/>
    <property type="match status" value="1"/>
</dbReference>
<dbReference type="CDD" id="cd03344">
    <property type="entry name" value="GroEL"/>
    <property type="match status" value="1"/>
</dbReference>
<sequence length="580" mass="61618">MIALLFVFGATSAYASYIGGQAAPPALQRSAVRMATEVTFGDASRKSLLAGIDAVANAVKVTLGPKGRNVVLERSYGVPEVVNDGVTIARDIELDDEKANVGAKLLVEVASKTDQKAGDGTTTSTVLTQALVTEGLKLVASGANAIALQRGLQKASKILADEVKEVAKPVTSDDDLRNIAVIATGSEAMGRTIATCFARVGANGATMVEDGQTLTDEIDFTEGMEIDRGFSSPYFVKNQEAQLCELEGPRVLVTDRKLNNMQELVPLLEGLVQSKEPLLIIAEEVGGEALSSLVLNKMRGVLDVCAIKPPSFGERRRAYLEDIAVLTGATFITEQLGLSLEGVTEEMLGRAARVAVAKERTTMIATGKHQQEVAERIQKIKVEAQETESQFDKEKAEERIAKLGGAIGRIKVGAATETELKDKKLRYEDALNSVKAAMVDGIVPGGGSTLVYLLRKKAKVLEAMEDEDERLAVDILFRAMQWPIMQIAENAGQEGSIILEKVKEHDFGYGWNAATGAFEDLLESGVIDPATVTQQAILNSCSIAASVLTTSALITEIKVAEDPVAGMGGGMDGMGGMPGM</sequence>
<dbReference type="InterPro" id="IPR027410">
    <property type="entry name" value="TCP-1-like_intermed_sf"/>
</dbReference>
<dbReference type="NCBIfam" id="NF009487">
    <property type="entry name" value="PRK12849.1"/>
    <property type="match status" value="1"/>
</dbReference>
<dbReference type="Pfam" id="PF00118">
    <property type="entry name" value="Cpn60_TCP1"/>
    <property type="match status" value="1"/>
</dbReference>
<name>A0A7S0P2F6_9EUKA</name>
<dbReference type="InterPro" id="IPR002423">
    <property type="entry name" value="Cpn60/GroEL/TCP-1"/>
</dbReference>
<dbReference type="PRINTS" id="PR00298">
    <property type="entry name" value="CHAPERONIN60"/>
</dbReference>
<dbReference type="FunFam" id="3.50.7.10:FF:000001">
    <property type="entry name" value="60 kDa chaperonin"/>
    <property type="match status" value="1"/>
</dbReference>
<evidence type="ECO:0000256" key="4">
    <source>
        <dbReference type="SAM" id="Coils"/>
    </source>
</evidence>
<dbReference type="NCBIfam" id="NF000592">
    <property type="entry name" value="PRK00013.1"/>
    <property type="match status" value="1"/>
</dbReference>
<dbReference type="InterPro" id="IPR027409">
    <property type="entry name" value="GroEL-like_apical_dom_sf"/>
</dbReference>